<keyword evidence="1" id="KW-0812">Transmembrane</keyword>
<dbReference type="STRING" id="1471761.B0W44_00885"/>
<feature type="transmembrane region" description="Helical" evidence="1">
    <location>
        <begin position="52"/>
        <end position="77"/>
    </location>
</feature>
<evidence type="ECO:0008006" key="4">
    <source>
        <dbReference type="Google" id="ProtNLM"/>
    </source>
</evidence>
<dbReference type="InterPro" id="IPR024164">
    <property type="entry name" value="KinB-signalling_activ"/>
</dbReference>
<keyword evidence="1" id="KW-0472">Membrane</keyword>
<keyword evidence="1" id="KW-1133">Transmembrane helix</keyword>
<keyword evidence="3" id="KW-1185">Reference proteome</keyword>
<sequence>MTVRKWVFLFWTTLLIGGVAALVTGFVQEFISGVNYGADWGTELIFSVFGKLWAGAMFSVVAQLGFFAFVVLNYLLLSTFRHSRLYQGVLWVLLVFVFADMVYLRYAFFAQEGDTVLTFMWFPLFILAVSALVAWWKSRETNFKAFASTIFFMFVFTVIELIPALRENNVNSLWFMVIPLLVCNTWQIMQLHRLLPKKQK</sequence>
<dbReference type="Proteomes" id="UP000188603">
    <property type="component" value="Chromosome"/>
</dbReference>
<organism evidence="2 3">
    <name type="scientific">Novibacillus thermophilus</name>
    <dbReference type="NCBI Taxonomy" id="1471761"/>
    <lineage>
        <taxon>Bacteria</taxon>
        <taxon>Bacillati</taxon>
        <taxon>Bacillota</taxon>
        <taxon>Bacilli</taxon>
        <taxon>Bacillales</taxon>
        <taxon>Thermoactinomycetaceae</taxon>
        <taxon>Novibacillus</taxon>
    </lineage>
</organism>
<proteinExistence type="predicted"/>
<reference evidence="2 3" key="1">
    <citation type="journal article" date="2015" name="Int. J. Syst. Evol. Microbiol.">
        <title>Novibacillus thermophilus gen. nov., sp. nov., a Gram-staining-negative and moderately thermophilic member of the family Thermoactinomycetaceae.</title>
        <authorList>
            <person name="Yang G."/>
            <person name="Chen J."/>
            <person name="Zhou S."/>
        </authorList>
    </citation>
    <scope>NUCLEOTIDE SEQUENCE [LARGE SCALE GENOMIC DNA]</scope>
    <source>
        <strain evidence="2 3">SG-1</strain>
    </source>
</reference>
<evidence type="ECO:0000256" key="1">
    <source>
        <dbReference type="SAM" id="Phobius"/>
    </source>
</evidence>
<gene>
    <name evidence="2" type="ORF">B0W44_00885</name>
</gene>
<dbReference type="KEGG" id="ntr:B0W44_00885"/>
<protein>
    <recommendedName>
        <fullName evidence="4">KinB-signaling pathway activation protein</fullName>
    </recommendedName>
</protein>
<dbReference type="OrthoDB" id="2374256at2"/>
<dbReference type="RefSeq" id="WP_077718382.1">
    <property type="nucleotide sequence ID" value="NZ_CP019699.1"/>
</dbReference>
<accession>A0A1U9K3F2</accession>
<dbReference type="PIRSF" id="PIRSF029886">
    <property type="entry name" value="KBAA"/>
    <property type="match status" value="1"/>
</dbReference>
<feature type="transmembrane region" description="Helical" evidence="1">
    <location>
        <begin position="89"/>
        <end position="109"/>
    </location>
</feature>
<feature type="transmembrane region" description="Helical" evidence="1">
    <location>
        <begin position="143"/>
        <end position="165"/>
    </location>
</feature>
<evidence type="ECO:0000313" key="3">
    <source>
        <dbReference type="Proteomes" id="UP000188603"/>
    </source>
</evidence>
<dbReference type="EMBL" id="CP019699">
    <property type="protein sequence ID" value="AQS54565.1"/>
    <property type="molecule type" value="Genomic_DNA"/>
</dbReference>
<dbReference type="SMART" id="SM01251">
    <property type="entry name" value="KbaA"/>
    <property type="match status" value="1"/>
</dbReference>
<name>A0A1U9K3F2_9BACL</name>
<dbReference type="GO" id="GO:0045881">
    <property type="term" value="P:positive regulation of sporulation resulting in formation of a cellular spore"/>
    <property type="evidence" value="ECO:0007669"/>
    <property type="project" value="InterPro"/>
</dbReference>
<feature type="transmembrane region" description="Helical" evidence="1">
    <location>
        <begin position="115"/>
        <end position="136"/>
    </location>
</feature>
<feature type="transmembrane region" description="Helical" evidence="1">
    <location>
        <begin position="171"/>
        <end position="189"/>
    </location>
</feature>
<dbReference type="AlphaFoldDB" id="A0A1U9K3F2"/>
<dbReference type="Pfam" id="PF14089">
    <property type="entry name" value="KbaA"/>
    <property type="match status" value="1"/>
</dbReference>
<evidence type="ECO:0000313" key="2">
    <source>
        <dbReference type="EMBL" id="AQS54565.1"/>
    </source>
</evidence>